<dbReference type="InterPro" id="IPR057046">
    <property type="entry name" value="PARP14_KH_4"/>
</dbReference>
<dbReference type="InterPro" id="IPR057051">
    <property type="entry name" value="PARP14_RPM_1"/>
</dbReference>
<dbReference type="GO" id="GO:0003950">
    <property type="term" value="F:NAD+ poly-ADP-ribosyltransferase activity"/>
    <property type="evidence" value="ECO:0007669"/>
    <property type="project" value="UniProtKB-UniRule"/>
</dbReference>
<dbReference type="Pfam" id="PF23245">
    <property type="entry name" value="RRM_PARP14_2"/>
    <property type="match status" value="1"/>
</dbReference>
<keyword evidence="5" id="KW-0539">Nucleus</keyword>
<dbReference type="InterPro" id="IPR052056">
    <property type="entry name" value="Mono-ARTD/PARP"/>
</dbReference>
<dbReference type="InterPro" id="IPR057045">
    <property type="entry name" value="PARP14_KH_3"/>
</dbReference>
<dbReference type="InterPro" id="IPR057043">
    <property type="entry name" value="PARP14_KH_2"/>
</dbReference>
<dbReference type="GeneID" id="117750019"/>
<dbReference type="Proteomes" id="UP000694565">
    <property type="component" value="Unplaced"/>
</dbReference>
<dbReference type="Pfam" id="PF00644">
    <property type="entry name" value="PARP"/>
    <property type="match status" value="1"/>
</dbReference>
<feature type="domain" description="Macro" evidence="9">
    <location>
        <begin position="992"/>
        <end position="1177"/>
    </location>
</feature>
<dbReference type="EC" id="2.4.2.-" evidence="7"/>
<dbReference type="SUPFAM" id="SSF117839">
    <property type="entry name" value="WWE domain"/>
    <property type="match status" value="1"/>
</dbReference>
<feature type="domain" description="PARP catalytic" evidence="8">
    <location>
        <begin position="1589"/>
        <end position="1783"/>
    </location>
</feature>
<dbReference type="Gene3D" id="3.90.228.10">
    <property type="match status" value="1"/>
</dbReference>
<dbReference type="InterPro" id="IPR057049">
    <property type="entry name" value="PARP14_KH_8"/>
</dbReference>
<keyword evidence="4 7" id="KW-0520">NAD</keyword>
<dbReference type="GO" id="GO:0070212">
    <property type="term" value="P:protein poly-ADP-ribosylation"/>
    <property type="evidence" value="ECO:0007669"/>
    <property type="project" value="TreeGrafter"/>
</dbReference>
<organism evidence="10 11">
    <name type="scientific">Cyclopterus lumpus</name>
    <name type="common">Lumpsucker</name>
    <dbReference type="NCBI Taxonomy" id="8103"/>
    <lineage>
        <taxon>Eukaryota</taxon>
        <taxon>Metazoa</taxon>
        <taxon>Chordata</taxon>
        <taxon>Craniata</taxon>
        <taxon>Vertebrata</taxon>
        <taxon>Euteleostomi</taxon>
        <taxon>Actinopterygii</taxon>
        <taxon>Neopterygii</taxon>
        <taxon>Teleostei</taxon>
        <taxon>Neoteleostei</taxon>
        <taxon>Acanthomorphata</taxon>
        <taxon>Eupercaria</taxon>
        <taxon>Perciformes</taxon>
        <taxon>Cottioidei</taxon>
        <taxon>Cottales</taxon>
        <taxon>Cyclopteridae</taxon>
        <taxon>Cyclopterus</taxon>
    </lineage>
</organism>
<dbReference type="GO" id="GO:0005737">
    <property type="term" value="C:cytoplasm"/>
    <property type="evidence" value="ECO:0007669"/>
    <property type="project" value="TreeGrafter"/>
</dbReference>
<dbReference type="InterPro" id="IPR002589">
    <property type="entry name" value="Macro_dom"/>
</dbReference>
<dbReference type="FunFam" id="3.90.228.10:FF:000008">
    <property type="entry name" value="Poly [ADP-ribose] polymerase"/>
    <property type="match status" value="1"/>
</dbReference>
<dbReference type="CDD" id="cd01439">
    <property type="entry name" value="TCCD_inducible_PARP_like"/>
    <property type="match status" value="1"/>
</dbReference>
<evidence type="ECO:0000256" key="7">
    <source>
        <dbReference type="RuleBase" id="RU362114"/>
    </source>
</evidence>
<dbReference type="InterPro" id="IPR037197">
    <property type="entry name" value="WWE_dom_sf"/>
</dbReference>
<name>A0A8C3G6G3_CYCLU</name>
<proteinExistence type="inferred from homology"/>
<reference evidence="10" key="2">
    <citation type="submission" date="2025-09" db="UniProtKB">
        <authorList>
            <consortium name="Ensembl"/>
        </authorList>
    </citation>
    <scope>IDENTIFICATION</scope>
</reference>
<dbReference type="InterPro" id="IPR012317">
    <property type="entry name" value="Poly(ADP-ribose)pol_cat_dom"/>
</dbReference>
<comment type="subcellular location">
    <subcellularLocation>
        <location evidence="1">Nucleus</location>
    </subcellularLocation>
</comment>
<evidence type="ECO:0000256" key="6">
    <source>
        <dbReference type="ARBA" id="ARBA00024347"/>
    </source>
</evidence>
<sequence>MADAYLYALRVELEENNKPRLKNKLVKYFQSKKSNGGDCEVEYETGSRTAVLRFRREEDRQHVLRKKMHQISLEEGVMKMTVHLPTDVTAAQEARSEELNTRSDVAVIDKQPSTGDAMVQTKETGRADETADEQPCSTSAVLGNIPENANKELLEMLVENVLKDFDSPSATQNFTLEVIPDISSVVVTFQNGKVNTDFVQGCPQNRTFTKKGLSVRPLEVTEQVVVEDVQHFSDDLFRLYFENEGGDVESVVLNEKEQSVIITFEDYTAVHKIMKKKHRIKGEEVIVYPFYKSLGTALYGKDTPSLKLPAAVAESVDDAVWRYLNDNQSAAETIHSQMAKDFCSVNLEQSGVYLSPLSSLLQQKEAKVIVKKWRDTVKSTFAQALSKFKSLKLQPESEVWEESEEKIRETLLAEDVVVVPDKVSGVLSVAGLEADVSRLEPTLYEVVNRIAKRVHREKSSVTQAIQMVPSIYHILSQGGLQDKLLQVYPELKISFRKEAGDLKVTGFMEEISAASSVIYNAMIALKRQNLEMDKYVLDWLKEDQQEELTNDLLTSEGINAAFEINAHTVQLVAASNGDLNDAEIHLKRLLISQNIDVEDRNALAKPEWQDLVSQFKNADNKSCMRIKIHTAGQQVVVSGHKDSVKTVSNELDDFLTQNAQVEETVVVKTNTIVEYIEKLDTSWLEPVEDKVVVSYRKEAISLSGSRGDVAKCKDLVDNLVSSVFFDMFKISMPGVKKLFKNKAVLYVSLLLNETGCLVELVDGTSGGQAFLAKRQAPQPVYRLRTPDGVEIAVSKADMCSYPVHAVVNASNPDLKHNGGLARALLNAAGPQFQVECDKLINLNGQLKPGDCVITGAGGQLCCQMVIHAVGPQFDSDNPQTPQAQLKRAVKGSLELAVKHGCVSVALPAISRNQGFTLNFCADTIVKAVKEHCDKYGDNVLKKIHLVNDDDSTVQVMEAAVRQEFGNGGVSPPTPLTRTIKPPLGTSAASDPNCLGQVNTKEGLGITLTKGNIENAVTDVTVNTVAEDLALNKGVVSVAVLRKAGSKLQELVNANHASGNIGDVIVTDGCKLKSKQVFHAVAPHWDRGQGTAEKHLSCIVKDCLGKAEDSGLTSVSFPAIGTGNLGFPKDLVASLMLDEILAFSSTKQPKHLKKVVIILYPQDAHTIQSFIDVFTKKFPNVSLPTSSPQSPGPFSKVVSSSGMHESKMGSVTVQVVTGDITKETSDVIVNSSNERFTLKSGVSKAILDAAGQAVEVECTSLSAQANPGMILTQPGNLKCKKILHVVGQTDPVKIQKVVKDALQMCVTNSYTSVSFPAIGTGRGNVQAKQVADAMLDAVVHVMSQNTNCPLQTIRIVIFQPPMLKEFYNSMHQREDTGPKDKTFITSATSGGKPQRQGDFVIEALKVDPAAFHICGKSQAQVDLAKQRLSNMITLEQHSLCIPDNSILSFSDGNHQRIVDIQKTMDLTIRTESKNAQASLTIDGLSKDVLKASNEIHAMLRSARDKEELQKKAEQAAGTVADWQYQQQGLQFQRFDLLANFQLEQALENKQASVKVRVLGQDYTVAMPKGPATNNQGLILQIKRIDKLKDTPEHWDTMPANSTSQVVLINAGTAEHTEVLTLFQATCKQTVIKIERIQNPVLWKSLQIKKCDMEQRNNHGNNEKRLFHGTCPNTVAHINEHGFNRSYAGKNAACFGNGTYFAVNANYSAQDIYSKPKPNGEKCMYLCRVLTGDFTAGQRNMITPPTKGPGSIQLYDSVVDKVANPSMFIIFHDSQACPEYLITFK</sequence>
<accession>A0A8C3G6G3</accession>
<dbReference type="CDD" id="cd02907">
    <property type="entry name" value="Macro_Af1521_BAL-like"/>
    <property type="match status" value="1"/>
</dbReference>
<dbReference type="Pfam" id="PF23249">
    <property type="entry name" value="KH_PARP14_3"/>
    <property type="match status" value="1"/>
</dbReference>
<dbReference type="InterPro" id="IPR057047">
    <property type="entry name" value="PARP14_KH_5"/>
</dbReference>
<dbReference type="GeneTree" id="ENSGT00940000154311"/>
<evidence type="ECO:0000256" key="2">
    <source>
        <dbReference type="ARBA" id="ARBA00022676"/>
    </source>
</evidence>
<dbReference type="PANTHER" id="PTHR14453">
    <property type="entry name" value="PARP/ZINC FINGER CCCH TYPE DOMAIN CONTAINING PROTEIN"/>
    <property type="match status" value="1"/>
</dbReference>
<dbReference type="Gene3D" id="3.40.220.10">
    <property type="entry name" value="Leucine Aminopeptidase, subunit E, domain 1"/>
    <property type="match status" value="3"/>
</dbReference>
<dbReference type="Pfam" id="PF23254">
    <property type="entry name" value="KH_PARP14_8"/>
    <property type="match status" value="1"/>
</dbReference>
<dbReference type="RefSeq" id="XP_034416748.1">
    <property type="nucleotide sequence ID" value="XM_034560857.1"/>
</dbReference>
<dbReference type="GO" id="GO:0010629">
    <property type="term" value="P:negative regulation of gene expression"/>
    <property type="evidence" value="ECO:0007669"/>
    <property type="project" value="TreeGrafter"/>
</dbReference>
<evidence type="ECO:0000259" key="8">
    <source>
        <dbReference type="PROSITE" id="PS51059"/>
    </source>
</evidence>
<dbReference type="InterPro" id="IPR043472">
    <property type="entry name" value="Macro_dom-like"/>
</dbReference>
<dbReference type="InterPro" id="IPR012677">
    <property type="entry name" value="Nucleotide-bd_a/b_plait_sf"/>
</dbReference>
<keyword evidence="2 7" id="KW-0328">Glycosyltransferase</keyword>
<dbReference type="CDD" id="cd02903">
    <property type="entry name" value="Macro_BAL-like"/>
    <property type="match status" value="2"/>
</dbReference>
<dbReference type="GO" id="GO:0003714">
    <property type="term" value="F:transcription corepressor activity"/>
    <property type="evidence" value="ECO:0007669"/>
    <property type="project" value="TreeGrafter"/>
</dbReference>
<dbReference type="Pfam" id="PF23222">
    <property type="entry name" value="RRM_PARP14_1"/>
    <property type="match status" value="1"/>
</dbReference>
<feature type="domain" description="Macro" evidence="9">
    <location>
        <begin position="778"/>
        <end position="964"/>
    </location>
</feature>
<evidence type="ECO:0000313" key="10">
    <source>
        <dbReference type="Ensembl" id="ENSCLMP00005038015.1"/>
    </source>
</evidence>
<dbReference type="Pfam" id="PF23084">
    <property type="entry name" value="KH_PARP14_1"/>
    <property type="match status" value="1"/>
</dbReference>
<gene>
    <name evidence="10" type="primary">parp14rs1</name>
</gene>
<dbReference type="Gene3D" id="3.30.70.330">
    <property type="match status" value="2"/>
</dbReference>
<dbReference type="Pfam" id="PF23248">
    <property type="entry name" value="KH_PARP14_2"/>
    <property type="match status" value="1"/>
</dbReference>
<dbReference type="Pfam" id="PF22005">
    <property type="entry name" value="WWE_1"/>
    <property type="match status" value="1"/>
</dbReference>
<dbReference type="CTD" id="791754"/>
<dbReference type="InterPro" id="IPR057050">
    <property type="entry name" value="RRM_PARP14_2"/>
</dbReference>
<evidence type="ECO:0000259" key="9">
    <source>
        <dbReference type="PROSITE" id="PS51154"/>
    </source>
</evidence>
<evidence type="ECO:0000256" key="3">
    <source>
        <dbReference type="ARBA" id="ARBA00022679"/>
    </source>
</evidence>
<keyword evidence="11" id="KW-1185">Reference proteome</keyword>
<dbReference type="InterPro" id="IPR054596">
    <property type="entry name" value="PARP14_WWE"/>
</dbReference>
<dbReference type="Pfam" id="PF23085">
    <property type="entry name" value="RRM_PARP14_3"/>
    <property type="match status" value="1"/>
</dbReference>
<protein>
    <recommendedName>
        <fullName evidence="7">Poly [ADP-ribose] polymerase</fullName>
        <shortName evidence="7">PARP</shortName>
        <ecNumber evidence="7">2.4.2.-</ecNumber>
    </recommendedName>
</protein>
<feature type="domain" description="Macro" evidence="9">
    <location>
        <begin position="1199"/>
        <end position="1373"/>
    </location>
</feature>
<dbReference type="GO" id="GO:1990404">
    <property type="term" value="F:NAD+-protein mono-ADP-ribosyltransferase activity"/>
    <property type="evidence" value="ECO:0007669"/>
    <property type="project" value="TreeGrafter"/>
</dbReference>
<dbReference type="Gene3D" id="3.30.720.50">
    <property type="match status" value="1"/>
</dbReference>
<dbReference type="Pfam" id="PF23252">
    <property type="entry name" value="KH_PARP14_5"/>
    <property type="match status" value="1"/>
</dbReference>
<dbReference type="Pfam" id="PF23251">
    <property type="entry name" value="KH_PARP14_4"/>
    <property type="match status" value="1"/>
</dbReference>
<dbReference type="InterPro" id="IPR057044">
    <property type="entry name" value="PARP14_KH_1"/>
</dbReference>
<dbReference type="PANTHER" id="PTHR14453:SF89">
    <property type="entry name" value="PROTEIN MONO-ADP-RIBOSYLTRANSFERASE PARP14"/>
    <property type="match status" value="1"/>
</dbReference>
<dbReference type="Pfam" id="PF23253">
    <property type="entry name" value="KH_PARP14_6"/>
    <property type="match status" value="1"/>
</dbReference>
<dbReference type="InterPro" id="IPR057048">
    <property type="entry name" value="PARP14_KH_6"/>
</dbReference>
<dbReference type="SUPFAM" id="SSF52949">
    <property type="entry name" value="Macro domain-like"/>
    <property type="match status" value="3"/>
</dbReference>
<dbReference type="SUPFAM" id="SSF56399">
    <property type="entry name" value="ADP-ribosylation"/>
    <property type="match status" value="1"/>
</dbReference>
<reference evidence="10" key="1">
    <citation type="submission" date="2025-08" db="UniProtKB">
        <authorList>
            <consortium name="Ensembl"/>
        </authorList>
    </citation>
    <scope>IDENTIFICATION</scope>
</reference>
<evidence type="ECO:0000256" key="1">
    <source>
        <dbReference type="ARBA" id="ARBA00004123"/>
    </source>
</evidence>
<evidence type="ECO:0000256" key="5">
    <source>
        <dbReference type="ARBA" id="ARBA00023242"/>
    </source>
</evidence>
<comment type="similarity">
    <text evidence="6">Belongs to the ARTD/PARP family.</text>
</comment>
<dbReference type="Pfam" id="PF01661">
    <property type="entry name" value="Macro"/>
    <property type="match status" value="3"/>
</dbReference>
<dbReference type="GO" id="GO:0005634">
    <property type="term" value="C:nucleus"/>
    <property type="evidence" value="ECO:0007669"/>
    <property type="project" value="UniProtKB-SubCell"/>
</dbReference>
<dbReference type="SMART" id="SM00506">
    <property type="entry name" value="A1pp"/>
    <property type="match status" value="3"/>
</dbReference>
<dbReference type="Ensembl" id="ENSCLMT00005039486.1">
    <property type="protein sequence ID" value="ENSCLMP00005038015.1"/>
    <property type="gene ID" value="ENSCLMG00005018042.1"/>
</dbReference>
<evidence type="ECO:0000256" key="4">
    <source>
        <dbReference type="ARBA" id="ARBA00023027"/>
    </source>
</evidence>
<evidence type="ECO:0000313" key="11">
    <source>
        <dbReference type="Proteomes" id="UP000694565"/>
    </source>
</evidence>
<dbReference type="PROSITE" id="PS51059">
    <property type="entry name" value="PARP_CATALYTIC"/>
    <property type="match status" value="1"/>
</dbReference>
<dbReference type="PROSITE" id="PS51154">
    <property type="entry name" value="MACRO"/>
    <property type="match status" value="3"/>
</dbReference>
<keyword evidence="3 7" id="KW-0808">Transferase</keyword>